<keyword evidence="10" id="KW-1185">Reference proteome</keyword>
<dbReference type="Pfam" id="PF00354">
    <property type="entry name" value="Pentaxin"/>
    <property type="match status" value="1"/>
</dbReference>
<sequence>APEEWIHLCHVIRGTQYTIFFQGQEWSSGPLKGLSGFPLNGTVILGQEQDKLAGGFDVKQVLHGDISQVNIWKRSLNSSEVWGHYSCTSQIIGDMFSSDREEFEVVGDITDYTVETTSFCRKMPHYIILTDEQQYNRSSILCNLINGTLAVPKSTADNSVLFDKIKDISHICSPTSNQKAWLGITDTQEEGTWKDTNGESIIFNDFQPPFPAGGSNDNCGIMLQDGSWGDWDCDKRQCGACELQRSVYLRLRGLCFDDEHYTRFRVDGIYNNRTLYIGYYYDVIFWDSDSKVWVLQSIIDNSPLASTSALSPLGKQNWFTNQLLCDLPTNTVVELSLSACLHNQFMCNN</sequence>
<evidence type="ECO:0000256" key="5">
    <source>
        <dbReference type="ARBA" id="ARBA00023180"/>
    </source>
</evidence>
<dbReference type="InterPro" id="IPR016187">
    <property type="entry name" value="CTDL_fold"/>
</dbReference>
<feature type="domain" description="C-type lectin" evidence="7">
    <location>
        <begin position="126"/>
        <end position="242"/>
    </location>
</feature>
<dbReference type="Pfam" id="PF00059">
    <property type="entry name" value="Lectin_C"/>
    <property type="match status" value="1"/>
</dbReference>
<dbReference type="PANTHER" id="PTHR19277">
    <property type="entry name" value="PENTRAXIN"/>
    <property type="match status" value="1"/>
</dbReference>
<evidence type="ECO:0000256" key="4">
    <source>
        <dbReference type="ARBA" id="ARBA00023157"/>
    </source>
</evidence>
<dbReference type="InterPro" id="IPR013320">
    <property type="entry name" value="ConA-like_dom_sf"/>
</dbReference>
<dbReference type="InterPro" id="IPR001759">
    <property type="entry name" value="PTX_dom"/>
</dbReference>
<dbReference type="InterPro" id="IPR051360">
    <property type="entry name" value="Neuronal_Pentraxin_Related"/>
</dbReference>
<accession>A0AAV2SBL9</accession>
<evidence type="ECO:0000256" key="1">
    <source>
        <dbReference type="ARBA" id="ARBA00001913"/>
    </source>
</evidence>
<dbReference type="Gene3D" id="3.10.100.10">
    <property type="entry name" value="Mannose-Binding Protein A, subunit A"/>
    <property type="match status" value="1"/>
</dbReference>
<evidence type="ECO:0000256" key="2">
    <source>
        <dbReference type="ARBA" id="ARBA00022723"/>
    </source>
</evidence>
<keyword evidence="4" id="KW-1015">Disulfide bond</keyword>
<dbReference type="Gene3D" id="2.60.120.200">
    <property type="match status" value="1"/>
</dbReference>
<dbReference type="SUPFAM" id="SSF49899">
    <property type="entry name" value="Concanavalin A-like lectins/glucanases"/>
    <property type="match status" value="1"/>
</dbReference>
<proteinExistence type="predicted"/>
<dbReference type="PROSITE" id="PS51828">
    <property type="entry name" value="PTX_2"/>
    <property type="match status" value="1"/>
</dbReference>
<evidence type="ECO:0000259" key="7">
    <source>
        <dbReference type="PROSITE" id="PS50041"/>
    </source>
</evidence>
<dbReference type="InterPro" id="IPR016186">
    <property type="entry name" value="C-type_lectin-like/link_sf"/>
</dbReference>
<keyword evidence="2" id="KW-0479">Metal-binding</keyword>
<gene>
    <name evidence="9" type="ORF">MNOR_LOCUS34109</name>
</gene>
<feature type="non-terminal residue" evidence="9">
    <location>
        <position position="1"/>
    </location>
</feature>
<comment type="caution">
    <text evidence="6">Lacks conserved residue(s) required for the propagation of feature annotation.</text>
</comment>
<comment type="cofactor">
    <cofactor evidence="1">
        <name>Ca(2+)</name>
        <dbReference type="ChEBI" id="CHEBI:29108"/>
    </cofactor>
</comment>
<dbReference type="InterPro" id="IPR001304">
    <property type="entry name" value="C-type_lectin-like"/>
</dbReference>
<protein>
    <recommendedName>
        <fullName evidence="11">C-type lectin domain-containing protein</fullName>
    </recommendedName>
</protein>
<dbReference type="AlphaFoldDB" id="A0AAV2SBL9"/>
<name>A0AAV2SBL9_MEGNR</name>
<evidence type="ECO:0000313" key="10">
    <source>
        <dbReference type="Proteomes" id="UP001497623"/>
    </source>
</evidence>
<evidence type="ECO:0000259" key="8">
    <source>
        <dbReference type="PROSITE" id="PS51828"/>
    </source>
</evidence>
<evidence type="ECO:0008006" key="11">
    <source>
        <dbReference type="Google" id="ProtNLM"/>
    </source>
</evidence>
<dbReference type="PROSITE" id="PS50041">
    <property type="entry name" value="C_TYPE_LECTIN_2"/>
    <property type="match status" value="1"/>
</dbReference>
<dbReference type="EMBL" id="CAXKWB010051381">
    <property type="protein sequence ID" value="CAL4171423.1"/>
    <property type="molecule type" value="Genomic_DNA"/>
</dbReference>
<dbReference type="PANTHER" id="PTHR19277:SF125">
    <property type="entry name" value="B6"/>
    <property type="match status" value="1"/>
</dbReference>
<keyword evidence="5" id="KW-0325">Glycoprotein</keyword>
<evidence type="ECO:0000256" key="3">
    <source>
        <dbReference type="ARBA" id="ARBA00022837"/>
    </source>
</evidence>
<comment type="caution">
    <text evidence="9">The sequence shown here is derived from an EMBL/GenBank/DDBJ whole genome shotgun (WGS) entry which is preliminary data.</text>
</comment>
<evidence type="ECO:0000256" key="6">
    <source>
        <dbReference type="PROSITE-ProRule" id="PRU01172"/>
    </source>
</evidence>
<dbReference type="GO" id="GO:0046872">
    <property type="term" value="F:metal ion binding"/>
    <property type="evidence" value="ECO:0007669"/>
    <property type="project" value="UniProtKB-KW"/>
</dbReference>
<feature type="non-terminal residue" evidence="9">
    <location>
        <position position="349"/>
    </location>
</feature>
<reference evidence="9 10" key="1">
    <citation type="submission" date="2024-05" db="EMBL/GenBank/DDBJ databases">
        <authorList>
            <person name="Wallberg A."/>
        </authorList>
    </citation>
    <scope>NUCLEOTIDE SEQUENCE [LARGE SCALE GENOMIC DNA]</scope>
</reference>
<keyword evidence="3" id="KW-0106">Calcium</keyword>
<feature type="domain" description="Pentraxin (PTX)" evidence="8">
    <location>
        <begin position="1"/>
        <end position="120"/>
    </location>
</feature>
<dbReference type="PRINTS" id="PR00895">
    <property type="entry name" value="PENTAXIN"/>
</dbReference>
<organism evidence="9 10">
    <name type="scientific">Meganyctiphanes norvegica</name>
    <name type="common">Northern krill</name>
    <name type="synonym">Thysanopoda norvegica</name>
    <dbReference type="NCBI Taxonomy" id="48144"/>
    <lineage>
        <taxon>Eukaryota</taxon>
        <taxon>Metazoa</taxon>
        <taxon>Ecdysozoa</taxon>
        <taxon>Arthropoda</taxon>
        <taxon>Crustacea</taxon>
        <taxon>Multicrustacea</taxon>
        <taxon>Malacostraca</taxon>
        <taxon>Eumalacostraca</taxon>
        <taxon>Eucarida</taxon>
        <taxon>Euphausiacea</taxon>
        <taxon>Euphausiidae</taxon>
        <taxon>Meganyctiphanes</taxon>
    </lineage>
</organism>
<evidence type="ECO:0000313" key="9">
    <source>
        <dbReference type="EMBL" id="CAL4171423.1"/>
    </source>
</evidence>
<dbReference type="SUPFAM" id="SSF56436">
    <property type="entry name" value="C-type lectin-like"/>
    <property type="match status" value="1"/>
</dbReference>
<dbReference type="Proteomes" id="UP001497623">
    <property type="component" value="Unassembled WGS sequence"/>
</dbReference>